<evidence type="ECO:0000256" key="4">
    <source>
        <dbReference type="ARBA" id="ARBA00012729"/>
    </source>
</evidence>
<dbReference type="PROSITE" id="PS51910">
    <property type="entry name" value="GH18_2"/>
    <property type="match status" value="1"/>
</dbReference>
<evidence type="ECO:0000256" key="6">
    <source>
        <dbReference type="ARBA" id="ARBA00022729"/>
    </source>
</evidence>
<evidence type="ECO:0000256" key="1">
    <source>
        <dbReference type="ARBA" id="ARBA00000822"/>
    </source>
</evidence>
<dbReference type="Gene3D" id="3.20.20.80">
    <property type="entry name" value="Glycosidases"/>
    <property type="match status" value="1"/>
</dbReference>
<accession>Q6ZYN0</accession>
<feature type="domain" description="GH18" evidence="16">
    <location>
        <begin position="21"/>
        <end position="394"/>
    </location>
</feature>
<evidence type="ECO:0000313" key="17">
    <source>
        <dbReference type="EMBL" id="CAG25409.1"/>
    </source>
</evidence>
<evidence type="ECO:0000256" key="15">
    <source>
        <dbReference type="SAM" id="SignalP"/>
    </source>
</evidence>
<dbReference type="InterPro" id="IPR011583">
    <property type="entry name" value="Chitinase_II/V-like_cat"/>
</dbReference>
<dbReference type="InterPro" id="IPR017853">
    <property type="entry name" value="GH"/>
</dbReference>
<evidence type="ECO:0000256" key="11">
    <source>
        <dbReference type="ARBA" id="ARBA00023295"/>
    </source>
</evidence>
<keyword evidence="9" id="KW-1015">Disulfide bond</keyword>
<reference evidence="17" key="1">
    <citation type="journal article" date="2004" name="Dev. Comp. Immunol.">
        <title>A putative double role of a chitinase in a cnidarian: pattern formation and immunity.</title>
        <authorList>
            <person name="Mali B."/>
            <person name="Mohrlen F."/>
            <person name="Frohme M."/>
            <person name="Frank U."/>
        </authorList>
    </citation>
    <scope>NUCLEOTIDE SEQUENCE</scope>
</reference>
<comment type="catalytic activity">
    <reaction evidence="1">
        <text>Random endo-hydrolysis of N-acetyl-beta-D-glucosaminide (1-&gt;4)-beta-linkages in chitin and chitodextrins.</text>
        <dbReference type="EC" id="3.2.1.14"/>
    </reaction>
</comment>
<dbReference type="SUPFAM" id="SSF51445">
    <property type="entry name" value="(Trans)glycosidases"/>
    <property type="match status" value="1"/>
</dbReference>
<dbReference type="Gene3D" id="3.10.50.10">
    <property type="match status" value="1"/>
</dbReference>
<keyword evidence="8" id="KW-0146">Chitin degradation</keyword>
<evidence type="ECO:0000256" key="9">
    <source>
        <dbReference type="ARBA" id="ARBA00023157"/>
    </source>
</evidence>
<dbReference type="EC" id="3.2.1.14" evidence="4"/>
<feature type="region of interest" description="Disordered" evidence="14">
    <location>
        <begin position="394"/>
        <end position="429"/>
    </location>
</feature>
<feature type="chain" id="PRO_5004282955" description="chitinase" evidence="15">
    <location>
        <begin position="19"/>
        <end position="464"/>
    </location>
</feature>
<name>Q6ZYN0_HYDEC</name>
<dbReference type="GO" id="GO:0005576">
    <property type="term" value="C:extracellular region"/>
    <property type="evidence" value="ECO:0007669"/>
    <property type="project" value="UniProtKB-SubCell"/>
</dbReference>
<evidence type="ECO:0000256" key="12">
    <source>
        <dbReference type="ARBA" id="ARBA00023326"/>
    </source>
</evidence>
<dbReference type="GO" id="GO:0006032">
    <property type="term" value="P:chitin catabolic process"/>
    <property type="evidence" value="ECO:0007669"/>
    <property type="project" value="UniProtKB-KW"/>
</dbReference>
<evidence type="ECO:0000256" key="5">
    <source>
        <dbReference type="ARBA" id="ARBA00022525"/>
    </source>
</evidence>
<keyword evidence="5" id="KW-0964">Secreted</keyword>
<organism evidence="17">
    <name type="scientific">Hydractinia echinata</name>
    <name type="common">Snail fur</name>
    <name type="synonym">Hermit crab hydroid</name>
    <dbReference type="NCBI Taxonomy" id="3283270"/>
    <lineage>
        <taxon>Eukaryota</taxon>
        <taxon>Metazoa</taxon>
        <taxon>Cnidaria</taxon>
        <taxon>Anthozoa</taxon>
        <taxon>Octocorallia</taxon>
        <taxon>Malacalcyonacea</taxon>
        <taxon>Cladiellidae</taxon>
        <taxon>Klyxum</taxon>
    </lineage>
</organism>
<evidence type="ECO:0000256" key="2">
    <source>
        <dbReference type="ARBA" id="ARBA00004613"/>
    </source>
</evidence>
<keyword evidence="7 13" id="KW-0378">Hydrolase</keyword>
<dbReference type="SUPFAM" id="SSF54556">
    <property type="entry name" value="Chitinase insertion domain"/>
    <property type="match status" value="1"/>
</dbReference>
<protein>
    <recommendedName>
        <fullName evidence="4">chitinase</fullName>
        <ecNumber evidence="4">3.2.1.14</ecNumber>
    </recommendedName>
</protein>
<evidence type="ECO:0000256" key="8">
    <source>
        <dbReference type="ARBA" id="ARBA00023024"/>
    </source>
</evidence>
<dbReference type="InterPro" id="IPR050314">
    <property type="entry name" value="Glycosyl_Hydrlase_18"/>
</dbReference>
<dbReference type="CAZy" id="GH18">
    <property type="family name" value="Glycoside Hydrolase Family 18"/>
</dbReference>
<dbReference type="Pfam" id="PF00704">
    <property type="entry name" value="Glyco_hydro_18"/>
    <property type="match status" value="1"/>
</dbReference>
<keyword evidence="6 15" id="KW-0732">Signal</keyword>
<dbReference type="InterPro" id="IPR001223">
    <property type="entry name" value="Glyco_hydro18_cat"/>
</dbReference>
<keyword evidence="11 13" id="KW-0326">Glycosidase</keyword>
<evidence type="ECO:0000256" key="3">
    <source>
        <dbReference type="ARBA" id="ARBA00009121"/>
    </source>
</evidence>
<evidence type="ECO:0000256" key="13">
    <source>
        <dbReference type="RuleBase" id="RU000489"/>
    </source>
</evidence>
<dbReference type="GO" id="GO:0008843">
    <property type="term" value="F:endochitinase activity"/>
    <property type="evidence" value="ECO:0007669"/>
    <property type="project" value="UniProtKB-EC"/>
</dbReference>
<feature type="compositionally biased region" description="Pro residues" evidence="14">
    <location>
        <begin position="395"/>
        <end position="409"/>
    </location>
</feature>
<dbReference type="SMART" id="SM00636">
    <property type="entry name" value="Glyco_18"/>
    <property type="match status" value="1"/>
</dbReference>
<dbReference type="CDD" id="cd02872">
    <property type="entry name" value="GH18_chitolectin_chitotriosidase"/>
    <property type="match status" value="1"/>
</dbReference>
<dbReference type="PANTHER" id="PTHR11177:SF317">
    <property type="entry name" value="CHITINASE 12-RELATED"/>
    <property type="match status" value="1"/>
</dbReference>
<proteinExistence type="evidence at transcript level"/>
<dbReference type="EMBL" id="AJ634589">
    <property type="protein sequence ID" value="CAG25409.1"/>
    <property type="molecule type" value="mRNA"/>
</dbReference>
<dbReference type="FunFam" id="3.20.20.80:FF:000081">
    <property type="entry name" value="Chitinase 1"/>
    <property type="match status" value="1"/>
</dbReference>
<sequence>MIKLTTAIFLTLCAVAAAKNYVRVCYYTNWAQYRPPPMKFFPENLDPLLCTHVVYSFAKIGRGHTLQMYEWNDDKMYPRMMALKQQNPALKVLLAVGGWNHENGGTSKFSVMVNSDSNRKAFIDSSVALLRKWGFDGLDLDWEYPGGRGNSPAGDKQRFTQLCRELIEAFDKDAAEKQKPRLMLTAAVAAGFKTIDGGYEIQKIAKYLDILNFDGFLIYTVTGEKISGHHTAWDFDGAPGDDRNKLTVTYAVDYWIKGGFPANKIALGMGTYGRAFKLKDASNNGLGAPKADWQKPPKGQFTREAGFLSYYEICKMGLTVVKDNAVKSPYGYKGQDWIGYDDQESLVHKVNTLIKGKGLMGAMFWALDLDDFRGVCGEGKYPLISAVSKALGGYTPPPEPTHGPRPPSKAPTKAPSRGPTNKPVTSGPGGKCHAIGVWKGNANMDSWCVANCARNNCPADTCAC</sequence>
<feature type="signal peptide" evidence="15">
    <location>
        <begin position="1"/>
        <end position="18"/>
    </location>
</feature>
<dbReference type="GO" id="GO:0000272">
    <property type="term" value="P:polysaccharide catabolic process"/>
    <property type="evidence" value="ECO:0007669"/>
    <property type="project" value="UniProtKB-KW"/>
</dbReference>
<evidence type="ECO:0000256" key="10">
    <source>
        <dbReference type="ARBA" id="ARBA00023277"/>
    </source>
</evidence>
<evidence type="ECO:0000256" key="7">
    <source>
        <dbReference type="ARBA" id="ARBA00022801"/>
    </source>
</evidence>
<dbReference type="PROSITE" id="PS01095">
    <property type="entry name" value="GH18_1"/>
    <property type="match status" value="1"/>
</dbReference>
<dbReference type="AlphaFoldDB" id="Q6ZYN0"/>
<dbReference type="InterPro" id="IPR029070">
    <property type="entry name" value="Chitinase_insertion_sf"/>
</dbReference>
<dbReference type="PANTHER" id="PTHR11177">
    <property type="entry name" value="CHITINASE"/>
    <property type="match status" value="1"/>
</dbReference>
<keyword evidence="10" id="KW-0119">Carbohydrate metabolism</keyword>
<gene>
    <name evidence="17" type="primary">chit1</name>
</gene>
<dbReference type="InterPro" id="IPR001579">
    <property type="entry name" value="Glyco_hydro_18_chit_AS"/>
</dbReference>
<keyword evidence="12" id="KW-0624">Polysaccharide degradation</keyword>
<evidence type="ECO:0000259" key="16">
    <source>
        <dbReference type="PROSITE" id="PS51910"/>
    </source>
</evidence>
<comment type="subcellular location">
    <subcellularLocation>
        <location evidence="2">Secreted</location>
    </subcellularLocation>
</comment>
<dbReference type="GO" id="GO:0008061">
    <property type="term" value="F:chitin binding"/>
    <property type="evidence" value="ECO:0007669"/>
    <property type="project" value="InterPro"/>
</dbReference>
<evidence type="ECO:0000256" key="14">
    <source>
        <dbReference type="SAM" id="MobiDB-lite"/>
    </source>
</evidence>
<dbReference type="FunFam" id="3.10.50.10:FF:000004">
    <property type="entry name" value="Chitinase 5"/>
    <property type="match status" value="1"/>
</dbReference>
<comment type="similarity">
    <text evidence="3">Belongs to the glycosyl hydrolase 18 family. Chitinase class II subfamily.</text>
</comment>